<reference evidence="1" key="1">
    <citation type="submission" date="2014-11" db="EMBL/GenBank/DDBJ databases">
        <authorList>
            <person name="Amaro Gonzalez C."/>
        </authorList>
    </citation>
    <scope>NUCLEOTIDE SEQUENCE</scope>
</reference>
<reference evidence="1" key="2">
    <citation type="journal article" date="2015" name="Fish Shellfish Immunol.">
        <title>Early steps in the European eel (Anguilla anguilla)-Vibrio vulnificus interaction in the gills: Role of the RtxA13 toxin.</title>
        <authorList>
            <person name="Callol A."/>
            <person name="Pajuelo D."/>
            <person name="Ebbesson L."/>
            <person name="Teles M."/>
            <person name="MacKenzie S."/>
            <person name="Amaro C."/>
        </authorList>
    </citation>
    <scope>NUCLEOTIDE SEQUENCE</scope>
</reference>
<proteinExistence type="predicted"/>
<sequence length="54" mass="6636">MHIITKIYCTLFSTWLLPIFHYLKRCMFNKCLIASHCRVLIMFFFLYKVLKRSC</sequence>
<dbReference type="EMBL" id="GBXM01096745">
    <property type="protein sequence ID" value="JAH11832.1"/>
    <property type="molecule type" value="Transcribed_RNA"/>
</dbReference>
<organism evidence="1">
    <name type="scientific">Anguilla anguilla</name>
    <name type="common">European freshwater eel</name>
    <name type="synonym">Muraena anguilla</name>
    <dbReference type="NCBI Taxonomy" id="7936"/>
    <lineage>
        <taxon>Eukaryota</taxon>
        <taxon>Metazoa</taxon>
        <taxon>Chordata</taxon>
        <taxon>Craniata</taxon>
        <taxon>Vertebrata</taxon>
        <taxon>Euteleostomi</taxon>
        <taxon>Actinopterygii</taxon>
        <taxon>Neopterygii</taxon>
        <taxon>Teleostei</taxon>
        <taxon>Anguilliformes</taxon>
        <taxon>Anguillidae</taxon>
        <taxon>Anguilla</taxon>
    </lineage>
</organism>
<name>A0A0E9Q5Q3_ANGAN</name>
<protein>
    <submittedName>
        <fullName evidence="1">Uncharacterized protein</fullName>
    </submittedName>
</protein>
<accession>A0A0E9Q5Q3</accession>
<evidence type="ECO:0000313" key="1">
    <source>
        <dbReference type="EMBL" id="JAH11832.1"/>
    </source>
</evidence>
<dbReference type="AlphaFoldDB" id="A0A0E9Q5Q3"/>